<reference evidence="2 3" key="1">
    <citation type="submission" date="2014-09" db="EMBL/GenBank/DDBJ databases">
        <authorList>
            <person name="Ellenberger Sabrina"/>
        </authorList>
    </citation>
    <scope>NUCLEOTIDE SEQUENCE [LARGE SCALE GENOMIC DNA]</scope>
    <source>
        <strain evidence="2 3">CBS 412.66</strain>
    </source>
</reference>
<feature type="signal peptide" evidence="1">
    <location>
        <begin position="1"/>
        <end position="26"/>
    </location>
</feature>
<organism evidence="2 3">
    <name type="scientific">Parasitella parasitica</name>
    <dbReference type="NCBI Taxonomy" id="35722"/>
    <lineage>
        <taxon>Eukaryota</taxon>
        <taxon>Fungi</taxon>
        <taxon>Fungi incertae sedis</taxon>
        <taxon>Mucoromycota</taxon>
        <taxon>Mucoromycotina</taxon>
        <taxon>Mucoromycetes</taxon>
        <taxon>Mucorales</taxon>
        <taxon>Mucorineae</taxon>
        <taxon>Mucoraceae</taxon>
        <taxon>Parasitella</taxon>
    </lineage>
</organism>
<keyword evidence="1" id="KW-0732">Signal</keyword>
<accession>A0A0B7NX32</accession>
<gene>
    <name evidence="2" type="primary">PARPA_14010.1 scaffold 47516</name>
</gene>
<dbReference type="OrthoDB" id="5985073at2759"/>
<keyword evidence="3" id="KW-1185">Reference proteome</keyword>
<sequence length="226" mass="24855">MKQASISKTLLLSIFAVILCCTVSSARKIPGCYAKRAALTQYWIPKEGDKDMTNDGKTVTLNGAKTKALKDHKGKIIAKVSKITYDKFQMEGTGLLLSGTMVNLGSSKNTFMKVNRKKNPYGLGSNENSLIPWVSVAANDIRKGTTLYIKKLDGVKLPDGKVHNGCVRVDDTGWSMGGCHIDFFVLQYKAYQILDTKLPEHVSVVQKSCTVLNYINSSVKKWAVLS</sequence>
<dbReference type="Proteomes" id="UP000054107">
    <property type="component" value="Unassembled WGS sequence"/>
</dbReference>
<name>A0A0B7NX32_9FUNG</name>
<evidence type="ECO:0000313" key="3">
    <source>
        <dbReference type="Proteomes" id="UP000054107"/>
    </source>
</evidence>
<dbReference type="AlphaFoldDB" id="A0A0B7NX32"/>
<evidence type="ECO:0000256" key="1">
    <source>
        <dbReference type="SAM" id="SignalP"/>
    </source>
</evidence>
<dbReference type="CDD" id="cd22785">
    <property type="entry name" value="DPBB_MltA-like"/>
    <property type="match status" value="1"/>
</dbReference>
<protein>
    <recommendedName>
        <fullName evidence="4">3D domain-containing protein</fullName>
    </recommendedName>
</protein>
<dbReference type="EMBL" id="LN734065">
    <property type="protein sequence ID" value="CEP19694.1"/>
    <property type="molecule type" value="Genomic_DNA"/>
</dbReference>
<evidence type="ECO:0008006" key="4">
    <source>
        <dbReference type="Google" id="ProtNLM"/>
    </source>
</evidence>
<proteinExistence type="predicted"/>
<evidence type="ECO:0000313" key="2">
    <source>
        <dbReference type="EMBL" id="CEP19694.1"/>
    </source>
</evidence>
<feature type="chain" id="PRO_5002138428" description="3D domain-containing protein" evidence="1">
    <location>
        <begin position="27"/>
        <end position="226"/>
    </location>
</feature>